<dbReference type="AlphaFoldDB" id="A0A9X1VLQ0"/>
<keyword evidence="1" id="KW-0732">Signal</keyword>
<dbReference type="Proteomes" id="UP001139369">
    <property type="component" value="Unassembled WGS sequence"/>
</dbReference>
<dbReference type="EMBL" id="JAKQYM010000002">
    <property type="protein sequence ID" value="MCI2228456.1"/>
    <property type="molecule type" value="Genomic_DNA"/>
</dbReference>
<feature type="chain" id="PRO_5040839494" evidence="1">
    <location>
        <begin position="21"/>
        <end position="202"/>
    </location>
</feature>
<feature type="signal peptide" evidence="1">
    <location>
        <begin position="1"/>
        <end position="20"/>
    </location>
</feature>
<evidence type="ECO:0000256" key="1">
    <source>
        <dbReference type="SAM" id="SignalP"/>
    </source>
</evidence>
<organism evidence="3 4">
    <name type="scientific">Polaribacter marinus</name>
    <dbReference type="NCBI Taxonomy" id="2916838"/>
    <lineage>
        <taxon>Bacteria</taxon>
        <taxon>Pseudomonadati</taxon>
        <taxon>Bacteroidota</taxon>
        <taxon>Flavobacteriia</taxon>
        <taxon>Flavobacteriales</taxon>
        <taxon>Flavobacteriaceae</taxon>
    </lineage>
</organism>
<proteinExistence type="predicted"/>
<evidence type="ECO:0000313" key="3">
    <source>
        <dbReference type="EMBL" id="MCI2228456.1"/>
    </source>
</evidence>
<evidence type="ECO:0000259" key="2">
    <source>
        <dbReference type="Pfam" id="PF13568"/>
    </source>
</evidence>
<accession>A0A9X1VLQ0</accession>
<dbReference type="Pfam" id="PF13568">
    <property type="entry name" value="OMP_b-brl_2"/>
    <property type="match status" value="1"/>
</dbReference>
<dbReference type="InterPro" id="IPR025665">
    <property type="entry name" value="Beta-barrel_OMP_2"/>
</dbReference>
<sequence length="202" mass="22402">MKKAILIICLAFAFSQTTTAQIQFGIKGGINYNSNSIKEVSTDVFDGAKSKTGYHAGIWLRAKIPVIGLYIRPELVYTNLENEVRYKTSSITSKTTTYSFQKIDIPVLLGKKIFGIGNVYIGPSFQYILDSDFSISDIPDVKGDGFTVGLQFGGGIEFGKLGIDVRWERGFNNTESSFFDGTTNVEFDTRVNQIIIGLSYRL</sequence>
<keyword evidence="4" id="KW-1185">Reference proteome</keyword>
<dbReference type="RefSeq" id="WP_242177568.1">
    <property type="nucleotide sequence ID" value="NZ_JAKQYM010000002.1"/>
</dbReference>
<gene>
    <name evidence="3" type="ORF">MC378_04705</name>
</gene>
<protein>
    <submittedName>
        <fullName evidence="3">PorT family protein</fullName>
    </submittedName>
</protein>
<comment type="caution">
    <text evidence="3">The sequence shown here is derived from an EMBL/GenBank/DDBJ whole genome shotgun (WGS) entry which is preliminary data.</text>
</comment>
<name>A0A9X1VLQ0_9FLAO</name>
<feature type="domain" description="Outer membrane protein beta-barrel" evidence="2">
    <location>
        <begin position="14"/>
        <end position="174"/>
    </location>
</feature>
<reference evidence="3" key="1">
    <citation type="submission" date="2022-02" db="EMBL/GenBank/DDBJ databases">
        <title>Polaribacter sp. MSW13, isolated from seawater.</title>
        <authorList>
            <person name="Kristyanto S."/>
            <person name="Jung J."/>
            <person name="Jeon C.O."/>
        </authorList>
    </citation>
    <scope>NUCLEOTIDE SEQUENCE</scope>
    <source>
        <strain evidence="3">MSW13</strain>
    </source>
</reference>
<evidence type="ECO:0000313" key="4">
    <source>
        <dbReference type="Proteomes" id="UP001139369"/>
    </source>
</evidence>